<comment type="caution">
    <text evidence="2">The sequence shown here is derived from an EMBL/GenBank/DDBJ whole genome shotgun (WGS) entry which is preliminary data.</text>
</comment>
<protein>
    <submittedName>
        <fullName evidence="2">Chalcone isomerase family protein</fullName>
    </submittedName>
</protein>
<dbReference type="Pfam" id="PF16036">
    <property type="entry name" value="Chalcone_3"/>
    <property type="match status" value="1"/>
</dbReference>
<dbReference type="PROSITE" id="PS51257">
    <property type="entry name" value="PROKAR_LIPOPROTEIN"/>
    <property type="match status" value="1"/>
</dbReference>
<organism evidence="2 3">
    <name type="scientific">Shewanella jiangmenensis</name>
    <dbReference type="NCBI Taxonomy" id="2837387"/>
    <lineage>
        <taxon>Bacteria</taxon>
        <taxon>Pseudomonadati</taxon>
        <taxon>Pseudomonadota</taxon>
        <taxon>Gammaproteobacteria</taxon>
        <taxon>Alteromonadales</taxon>
        <taxon>Shewanellaceae</taxon>
        <taxon>Shewanella</taxon>
    </lineage>
</organism>
<evidence type="ECO:0000313" key="2">
    <source>
        <dbReference type="EMBL" id="MBT1444442.1"/>
    </source>
</evidence>
<dbReference type="GO" id="GO:0016853">
    <property type="term" value="F:isomerase activity"/>
    <property type="evidence" value="ECO:0007669"/>
    <property type="project" value="UniProtKB-KW"/>
</dbReference>
<name>A0ABS5V1U7_9GAMM</name>
<keyword evidence="3" id="KW-1185">Reference proteome</keyword>
<dbReference type="RefSeq" id="WP_214506628.1">
    <property type="nucleotide sequence ID" value="NZ_JAHEPS010000002.1"/>
</dbReference>
<gene>
    <name evidence="2" type="ORF">KJI95_07860</name>
</gene>
<sequence length="186" mass="20340">MAKKLIAARTGSILSSLTIALALLLSACLITPRAFAAPLDGLSRIGKGKMDWLWLELYQASLYSADGRYEAGRFPLALEIRYSRDIKASDLLDATEGEWQKQGLAQADIKRHLALLKSVWVNVKTGDTLLLVATNSNQGEFFHNGQSLGVVEQADIMQAFLGIWLRSDTSEPTLRAQLLGEASCDC</sequence>
<dbReference type="Proteomes" id="UP001195903">
    <property type="component" value="Unassembled WGS sequence"/>
</dbReference>
<proteinExistence type="predicted"/>
<accession>A0ABS5V1U7</accession>
<reference evidence="2 3" key="1">
    <citation type="submission" date="2021-05" db="EMBL/GenBank/DDBJ databases">
        <title>Shewanella sp. JM162201.</title>
        <authorList>
            <person name="Xu S."/>
            <person name="Li A."/>
        </authorList>
    </citation>
    <scope>NUCLEOTIDE SEQUENCE [LARGE SCALE GENOMIC DNA]</scope>
    <source>
        <strain evidence="2 3">JM162201</strain>
    </source>
</reference>
<dbReference type="EMBL" id="JAHEPS010000002">
    <property type="protein sequence ID" value="MBT1444442.1"/>
    <property type="molecule type" value="Genomic_DNA"/>
</dbReference>
<evidence type="ECO:0000259" key="1">
    <source>
        <dbReference type="Pfam" id="PF16036"/>
    </source>
</evidence>
<evidence type="ECO:0000313" key="3">
    <source>
        <dbReference type="Proteomes" id="UP001195903"/>
    </source>
</evidence>
<dbReference type="InterPro" id="IPR016087">
    <property type="entry name" value="Chalcone_isomerase"/>
</dbReference>
<feature type="domain" description="Chalcone isomerase" evidence="1">
    <location>
        <begin position="53"/>
        <end position="180"/>
    </location>
</feature>
<keyword evidence="2" id="KW-0413">Isomerase</keyword>